<reference evidence="2 3" key="1">
    <citation type="journal article" date="2019" name="Int. J. Syst. Evol. Microbiol.">
        <title>The Global Catalogue of Microorganisms (GCM) 10K type strain sequencing project: providing services to taxonomists for standard genome sequencing and annotation.</title>
        <authorList>
            <consortium name="The Broad Institute Genomics Platform"/>
            <consortium name="The Broad Institute Genome Sequencing Center for Infectious Disease"/>
            <person name="Wu L."/>
            <person name="Ma J."/>
        </authorList>
    </citation>
    <scope>NUCLEOTIDE SEQUENCE [LARGE SCALE GENOMIC DNA]</scope>
    <source>
        <strain evidence="2 3">JCM 14304</strain>
    </source>
</reference>
<evidence type="ECO:0000313" key="2">
    <source>
        <dbReference type="EMBL" id="GAA1592261.1"/>
    </source>
</evidence>
<protein>
    <submittedName>
        <fullName evidence="2">Uncharacterized protein</fullName>
    </submittedName>
</protein>
<dbReference type="Proteomes" id="UP001500190">
    <property type="component" value="Unassembled WGS sequence"/>
</dbReference>
<keyword evidence="3" id="KW-1185">Reference proteome</keyword>
<organism evidence="2 3">
    <name type="scientific">Kribbella karoonensis</name>
    <dbReference type="NCBI Taxonomy" id="324851"/>
    <lineage>
        <taxon>Bacteria</taxon>
        <taxon>Bacillati</taxon>
        <taxon>Actinomycetota</taxon>
        <taxon>Actinomycetes</taxon>
        <taxon>Propionibacteriales</taxon>
        <taxon>Kribbellaceae</taxon>
        <taxon>Kribbella</taxon>
    </lineage>
</organism>
<accession>A0ABN2E0B7</accession>
<evidence type="ECO:0000313" key="3">
    <source>
        <dbReference type="Proteomes" id="UP001500190"/>
    </source>
</evidence>
<sequence length="72" mass="8020">MIEFNPCYIKGAETGKSHQRCGDREESGATDTDSRAEVYGIAPRYRALVFCWQRWAACDGVSWLDFNGGTPA</sequence>
<dbReference type="EMBL" id="BAAAND010000007">
    <property type="protein sequence ID" value="GAA1592261.1"/>
    <property type="molecule type" value="Genomic_DNA"/>
</dbReference>
<name>A0ABN2E0B7_9ACTN</name>
<evidence type="ECO:0000256" key="1">
    <source>
        <dbReference type="SAM" id="MobiDB-lite"/>
    </source>
</evidence>
<proteinExistence type="predicted"/>
<comment type="caution">
    <text evidence="2">The sequence shown here is derived from an EMBL/GenBank/DDBJ whole genome shotgun (WGS) entry which is preliminary data.</text>
</comment>
<gene>
    <name evidence="2" type="ORF">GCM10009742_43800</name>
</gene>
<feature type="region of interest" description="Disordered" evidence="1">
    <location>
        <begin position="13"/>
        <end position="33"/>
    </location>
</feature>